<sequence>MRDSRGCGCFLSRGREKKKMEISNFDLAQAMPLGLPLKGGLPSSLFALTRWWTKQSFGHPRIWFFLLMFGLNGAVPLVIV</sequence>
<feature type="transmembrane region" description="Helical" evidence="1">
    <location>
        <begin position="62"/>
        <end position="79"/>
    </location>
</feature>
<keyword evidence="1" id="KW-0472">Membrane</keyword>
<dbReference type="EMBL" id="CM004400">
    <property type="protein sequence ID" value="OAY31399.1"/>
    <property type="molecule type" value="Genomic_DNA"/>
</dbReference>
<gene>
    <name evidence="2" type="ORF">MANES_14G109100</name>
</gene>
<keyword evidence="1" id="KW-0812">Transmembrane</keyword>
<protein>
    <submittedName>
        <fullName evidence="2">Uncharacterized protein</fullName>
    </submittedName>
</protein>
<organism evidence="2">
    <name type="scientific">Manihot esculenta</name>
    <name type="common">Cassava</name>
    <name type="synonym">Jatropha manihot</name>
    <dbReference type="NCBI Taxonomy" id="3983"/>
    <lineage>
        <taxon>Eukaryota</taxon>
        <taxon>Viridiplantae</taxon>
        <taxon>Streptophyta</taxon>
        <taxon>Embryophyta</taxon>
        <taxon>Tracheophyta</taxon>
        <taxon>Spermatophyta</taxon>
        <taxon>Magnoliopsida</taxon>
        <taxon>eudicotyledons</taxon>
        <taxon>Gunneridae</taxon>
        <taxon>Pentapetalae</taxon>
        <taxon>rosids</taxon>
        <taxon>fabids</taxon>
        <taxon>Malpighiales</taxon>
        <taxon>Euphorbiaceae</taxon>
        <taxon>Crotonoideae</taxon>
        <taxon>Manihoteae</taxon>
        <taxon>Manihot</taxon>
    </lineage>
</organism>
<reference evidence="2" key="1">
    <citation type="submission" date="2016-02" db="EMBL/GenBank/DDBJ databases">
        <title>WGS assembly of Manihot esculenta.</title>
        <authorList>
            <person name="Bredeson J.V."/>
            <person name="Prochnik S.E."/>
            <person name="Lyons J.B."/>
            <person name="Schmutz J."/>
            <person name="Grimwood J."/>
            <person name="Vrebalov J."/>
            <person name="Bart R.S."/>
            <person name="Amuge T."/>
            <person name="Ferguson M.E."/>
            <person name="Green R."/>
            <person name="Putnam N."/>
            <person name="Stites J."/>
            <person name="Rounsley S."/>
            <person name="Rokhsar D.S."/>
        </authorList>
    </citation>
    <scope>NUCLEOTIDE SEQUENCE [LARGE SCALE GENOMIC DNA]</scope>
    <source>
        <tissue evidence="2">Leaf</tissue>
    </source>
</reference>
<evidence type="ECO:0000313" key="2">
    <source>
        <dbReference type="EMBL" id="OAY31399.1"/>
    </source>
</evidence>
<accession>A0A2C9UKW1</accession>
<evidence type="ECO:0000256" key="1">
    <source>
        <dbReference type="SAM" id="Phobius"/>
    </source>
</evidence>
<keyword evidence="1" id="KW-1133">Transmembrane helix</keyword>
<proteinExistence type="predicted"/>
<name>A0A2C9UKW1_MANES</name>
<dbReference type="AlphaFoldDB" id="A0A2C9UKW1"/>